<evidence type="ECO:0000313" key="7">
    <source>
        <dbReference type="EMBL" id="CAG8623305.1"/>
    </source>
</evidence>
<evidence type="ECO:0000256" key="1">
    <source>
        <dbReference type="ARBA" id="ARBA00004613"/>
    </source>
</evidence>
<proteinExistence type="predicted"/>
<gene>
    <name evidence="7" type="ORF">POCULU_LOCUS8529</name>
</gene>
<sequence>MSYEFESSENVDNRYPSSTSTANAIPVVFVEGFLGPGVPEYWGPLKHIFAGNEENNIKARRCIFVKPGCGSSLHDRAVEIFYQLKGGRVDYGEAHAKDFGHVQYGRKYDGLYPEWSVGKPLHFIGHSLGGNTLWKLQQLLAAKDFFPPHLTPHPDMMYSLTTVSAPLRGSQGVYILGSRHDVPGRVRPFSFGCWLARCVHLYEYFDIKWLKNKFYDFNVDHWGFSYWNNNGIREIGELKTVTKQEEATQRKYGLWRCLLESPWLYSKDNAPYDMTIHAMEELNETSRTFSNTFYRSYVTSMTHVDPHTQYHYPQFSLSLRLPIYILSRQIGRYQFPSSLSIPPSELPEWYENDGVCPVISQRHPRSCASGYCFHYQGLPPIDGLAKAKPRKGVWEVWEIKATDHFSLVPSWKGTEMQLRFYEGYRKHLDIIDELMFSKYENGL</sequence>
<keyword evidence="8" id="KW-1185">Reference proteome</keyword>
<comment type="subcellular location">
    <subcellularLocation>
        <location evidence="1">Secreted</location>
    </subcellularLocation>
</comment>
<dbReference type="Proteomes" id="UP000789572">
    <property type="component" value="Unassembled WGS sequence"/>
</dbReference>
<accession>A0A9N9D0S9</accession>
<keyword evidence="5" id="KW-0443">Lipid metabolism</keyword>
<dbReference type="OrthoDB" id="206848at2759"/>
<keyword evidence="2" id="KW-0964">Secreted</keyword>
<feature type="domain" description="Lipase-like C-terminal" evidence="6">
    <location>
        <begin position="23"/>
        <end position="408"/>
    </location>
</feature>
<name>A0A9N9D0S9_9GLOM</name>
<dbReference type="GO" id="GO:0005576">
    <property type="term" value="C:extracellular region"/>
    <property type="evidence" value="ECO:0007669"/>
    <property type="project" value="UniProtKB-SubCell"/>
</dbReference>
<evidence type="ECO:0000256" key="4">
    <source>
        <dbReference type="ARBA" id="ARBA00022801"/>
    </source>
</evidence>
<dbReference type="Gene3D" id="3.40.50.1820">
    <property type="entry name" value="alpha/beta hydrolase"/>
    <property type="match status" value="1"/>
</dbReference>
<dbReference type="GO" id="GO:0006629">
    <property type="term" value="P:lipid metabolic process"/>
    <property type="evidence" value="ECO:0007669"/>
    <property type="project" value="UniProtKB-KW"/>
</dbReference>
<dbReference type="Pfam" id="PF24708">
    <property type="entry name" value="Lip_C"/>
    <property type="match status" value="1"/>
</dbReference>
<dbReference type="GO" id="GO:0016787">
    <property type="term" value="F:hydrolase activity"/>
    <property type="evidence" value="ECO:0007669"/>
    <property type="project" value="UniProtKB-KW"/>
</dbReference>
<dbReference type="InterPro" id="IPR056304">
    <property type="entry name" value="Lip-like_C"/>
</dbReference>
<dbReference type="InterPro" id="IPR029058">
    <property type="entry name" value="AB_hydrolase_fold"/>
</dbReference>
<evidence type="ECO:0000256" key="2">
    <source>
        <dbReference type="ARBA" id="ARBA00022525"/>
    </source>
</evidence>
<reference evidence="7" key="1">
    <citation type="submission" date="2021-06" db="EMBL/GenBank/DDBJ databases">
        <authorList>
            <person name="Kallberg Y."/>
            <person name="Tangrot J."/>
            <person name="Rosling A."/>
        </authorList>
    </citation>
    <scope>NUCLEOTIDE SEQUENCE</scope>
    <source>
        <strain evidence="7">IA702</strain>
    </source>
</reference>
<dbReference type="PANTHER" id="PTHR34043">
    <property type="entry name" value="ALPHA/BETA-HYDROLASES SUPERFAMILY PROTEIN"/>
    <property type="match status" value="1"/>
</dbReference>
<comment type="caution">
    <text evidence="7">The sequence shown here is derived from an EMBL/GenBank/DDBJ whole genome shotgun (WGS) entry which is preliminary data.</text>
</comment>
<keyword evidence="4" id="KW-0378">Hydrolase</keyword>
<dbReference type="AlphaFoldDB" id="A0A9N9D0S9"/>
<organism evidence="7 8">
    <name type="scientific">Paraglomus occultum</name>
    <dbReference type="NCBI Taxonomy" id="144539"/>
    <lineage>
        <taxon>Eukaryota</taxon>
        <taxon>Fungi</taxon>
        <taxon>Fungi incertae sedis</taxon>
        <taxon>Mucoromycota</taxon>
        <taxon>Glomeromycotina</taxon>
        <taxon>Glomeromycetes</taxon>
        <taxon>Paraglomerales</taxon>
        <taxon>Paraglomeraceae</taxon>
        <taxon>Paraglomus</taxon>
    </lineage>
</organism>
<dbReference type="SUPFAM" id="SSF53474">
    <property type="entry name" value="alpha/beta-Hydrolases"/>
    <property type="match status" value="1"/>
</dbReference>
<evidence type="ECO:0000256" key="5">
    <source>
        <dbReference type="ARBA" id="ARBA00023098"/>
    </source>
</evidence>
<dbReference type="PANTHER" id="PTHR34043:SF3">
    <property type="entry name" value="ALPHA_BETA-HYDROLASES SUPERFAMILY PROTEIN"/>
    <property type="match status" value="1"/>
</dbReference>
<keyword evidence="3" id="KW-0732">Signal</keyword>
<evidence type="ECO:0000259" key="6">
    <source>
        <dbReference type="Pfam" id="PF24708"/>
    </source>
</evidence>
<dbReference type="EMBL" id="CAJVPJ010002519">
    <property type="protein sequence ID" value="CAG8623305.1"/>
    <property type="molecule type" value="Genomic_DNA"/>
</dbReference>
<evidence type="ECO:0000313" key="8">
    <source>
        <dbReference type="Proteomes" id="UP000789572"/>
    </source>
</evidence>
<evidence type="ECO:0000256" key="3">
    <source>
        <dbReference type="ARBA" id="ARBA00022729"/>
    </source>
</evidence>
<protein>
    <submittedName>
        <fullName evidence="7">1103_t:CDS:1</fullName>
    </submittedName>
</protein>